<name>S3CN31_GLAL2</name>
<feature type="region of interest" description="Disordered" evidence="1">
    <location>
        <begin position="297"/>
        <end position="332"/>
    </location>
</feature>
<sequence length="332" mass="35410">MASATSTTSESKSHYQHRTFIYFMSLRTGVEMISLSMLFNKVTGFFGLLAILTGFRLSPLQFSMYLYSVAALVVLAILTPHIRKQSPFQCLALAWLYIIDTVINTAYTTAFAITWTLAVSANKSGSGIPSSAPGSGTIDDTAGFTSPKYNVSSVEVVATPNGGAGQDAVAFAASGAAVTATQTSISHGVGVEETLPSLILVFVFSLIRIYFILVVMAYARQVLRQHAYSNSSSKLHINTDSSGEPTAENPFAVGSAQGEGWRGRLGRAMIYVGKSYWLGGPADDDSWVKGVDGRFKSAKTVSGPPGTIERERRARSGTGPPVPKNLNLKVQA</sequence>
<dbReference type="EMBL" id="KE145369">
    <property type="protein sequence ID" value="EPE27872.1"/>
    <property type="molecule type" value="Genomic_DNA"/>
</dbReference>
<feature type="transmembrane region" description="Helical" evidence="2">
    <location>
        <begin position="64"/>
        <end position="82"/>
    </location>
</feature>
<dbReference type="PANTHER" id="PTHR28077">
    <property type="entry name" value="INOSITOL PHOSPHORYLCERAMIDE SYNTHASE REGULATORY SUBUNIT KEI1"/>
    <property type="match status" value="1"/>
</dbReference>
<dbReference type="PANTHER" id="PTHR28077:SF1">
    <property type="entry name" value="INOSITOL PHOSPHORYLCERAMIDE SYNTHASE REGULATORY SUBUNIT KEI1"/>
    <property type="match status" value="1"/>
</dbReference>
<dbReference type="RefSeq" id="XP_008085231.1">
    <property type="nucleotide sequence ID" value="XM_008087040.1"/>
</dbReference>
<dbReference type="OrthoDB" id="3338076at2759"/>
<dbReference type="GeneID" id="19463718"/>
<evidence type="ECO:0000313" key="3">
    <source>
        <dbReference type="EMBL" id="EPE27872.1"/>
    </source>
</evidence>
<dbReference type="OMA" id="DQPVGFN"/>
<dbReference type="AlphaFoldDB" id="S3CN31"/>
<evidence type="ECO:0000313" key="4">
    <source>
        <dbReference type="Proteomes" id="UP000016922"/>
    </source>
</evidence>
<accession>S3CN31</accession>
<protein>
    <recommendedName>
        <fullName evidence="5">DUF1753-domain-containing protein</fullName>
    </recommendedName>
</protein>
<evidence type="ECO:0000256" key="2">
    <source>
        <dbReference type="SAM" id="Phobius"/>
    </source>
</evidence>
<reference evidence="3 4" key="1">
    <citation type="journal article" date="2013" name="BMC Genomics">
        <title>Genomics-driven discovery of the pneumocandin biosynthetic gene cluster in the fungus Glarea lozoyensis.</title>
        <authorList>
            <person name="Chen L."/>
            <person name="Yue Q."/>
            <person name="Zhang X."/>
            <person name="Xiang M."/>
            <person name="Wang C."/>
            <person name="Li S."/>
            <person name="Che Y."/>
            <person name="Ortiz-Lopez F.J."/>
            <person name="Bills G.F."/>
            <person name="Liu X."/>
            <person name="An Z."/>
        </authorList>
    </citation>
    <scope>NUCLEOTIDE SEQUENCE [LARGE SCALE GENOMIC DNA]</scope>
    <source>
        <strain evidence="4">ATCC 20868 / MF5171</strain>
    </source>
</reference>
<dbReference type="eggNOG" id="ENOG502RTPU">
    <property type="taxonomic scope" value="Eukaryota"/>
</dbReference>
<feature type="transmembrane region" description="Helical" evidence="2">
    <location>
        <begin position="32"/>
        <end position="52"/>
    </location>
</feature>
<dbReference type="HOGENOM" id="CLU_047267_0_0_1"/>
<feature type="transmembrane region" description="Helical" evidence="2">
    <location>
        <begin position="198"/>
        <end position="219"/>
    </location>
</feature>
<gene>
    <name evidence="3" type="ORF">GLAREA_04663</name>
</gene>
<organism evidence="3 4">
    <name type="scientific">Glarea lozoyensis (strain ATCC 20868 / MF5171)</name>
    <dbReference type="NCBI Taxonomy" id="1116229"/>
    <lineage>
        <taxon>Eukaryota</taxon>
        <taxon>Fungi</taxon>
        <taxon>Dikarya</taxon>
        <taxon>Ascomycota</taxon>
        <taxon>Pezizomycotina</taxon>
        <taxon>Leotiomycetes</taxon>
        <taxon>Helotiales</taxon>
        <taxon>Helotiaceae</taxon>
        <taxon>Glarea</taxon>
    </lineage>
</organism>
<dbReference type="InterPro" id="IPR013862">
    <property type="entry name" value="Kei1"/>
</dbReference>
<evidence type="ECO:0000256" key="1">
    <source>
        <dbReference type="SAM" id="MobiDB-lite"/>
    </source>
</evidence>
<dbReference type="GO" id="GO:0070916">
    <property type="term" value="C:inositol phosphoceramide synthase complex"/>
    <property type="evidence" value="ECO:0007669"/>
    <property type="project" value="TreeGrafter"/>
</dbReference>
<dbReference type="GO" id="GO:0006673">
    <property type="term" value="P:inositol phosphoceramide metabolic process"/>
    <property type="evidence" value="ECO:0007669"/>
    <property type="project" value="InterPro"/>
</dbReference>
<proteinExistence type="predicted"/>
<keyword evidence="2" id="KW-0472">Membrane</keyword>
<keyword evidence="2" id="KW-0812">Transmembrane</keyword>
<dbReference type="KEGG" id="glz:GLAREA_04663"/>
<keyword evidence="4" id="KW-1185">Reference proteome</keyword>
<feature type="transmembrane region" description="Helical" evidence="2">
    <location>
        <begin position="94"/>
        <end position="118"/>
    </location>
</feature>
<evidence type="ECO:0008006" key="5">
    <source>
        <dbReference type="Google" id="ProtNLM"/>
    </source>
</evidence>
<keyword evidence="2" id="KW-1133">Transmembrane helix</keyword>
<dbReference type="Pfam" id="PF08552">
    <property type="entry name" value="Kei1"/>
    <property type="match status" value="1"/>
</dbReference>
<dbReference type="GO" id="GO:0070917">
    <property type="term" value="F:inositol phosphoceramide synthase regulator activity"/>
    <property type="evidence" value="ECO:0007669"/>
    <property type="project" value="InterPro"/>
</dbReference>
<dbReference type="STRING" id="1116229.S3CN31"/>
<dbReference type="GO" id="GO:0000139">
    <property type="term" value="C:Golgi membrane"/>
    <property type="evidence" value="ECO:0007669"/>
    <property type="project" value="TreeGrafter"/>
</dbReference>
<dbReference type="Proteomes" id="UP000016922">
    <property type="component" value="Unassembled WGS sequence"/>
</dbReference>